<protein>
    <submittedName>
        <fullName evidence="1">Uncharacterized protein</fullName>
    </submittedName>
</protein>
<gene>
    <name evidence="1" type="ORF">DSO57_1004275</name>
</gene>
<dbReference type="EMBL" id="QTSX02006400">
    <property type="protein sequence ID" value="KAJ9055416.1"/>
    <property type="molecule type" value="Genomic_DNA"/>
</dbReference>
<comment type="caution">
    <text evidence="1">The sequence shown here is derived from an EMBL/GenBank/DDBJ whole genome shotgun (WGS) entry which is preliminary data.</text>
</comment>
<organism evidence="1 2">
    <name type="scientific">Entomophthora muscae</name>
    <dbReference type="NCBI Taxonomy" id="34485"/>
    <lineage>
        <taxon>Eukaryota</taxon>
        <taxon>Fungi</taxon>
        <taxon>Fungi incertae sedis</taxon>
        <taxon>Zoopagomycota</taxon>
        <taxon>Entomophthoromycotina</taxon>
        <taxon>Entomophthoromycetes</taxon>
        <taxon>Entomophthorales</taxon>
        <taxon>Entomophthoraceae</taxon>
        <taxon>Entomophthora</taxon>
    </lineage>
</organism>
<reference evidence="1" key="1">
    <citation type="submission" date="2022-04" db="EMBL/GenBank/DDBJ databases">
        <title>Genome of the entomopathogenic fungus Entomophthora muscae.</title>
        <authorList>
            <person name="Elya C."/>
            <person name="Lovett B.R."/>
            <person name="Lee E."/>
            <person name="Macias A.M."/>
            <person name="Hajek A.E."/>
            <person name="De Bivort B.L."/>
            <person name="Kasson M.T."/>
            <person name="De Fine Licht H.H."/>
            <person name="Stajich J.E."/>
        </authorList>
    </citation>
    <scope>NUCLEOTIDE SEQUENCE</scope>
    <source>
        <strain evidence="1">Berkeley</strain>
    </source>
</reference>
<dbReference type="Proteomes" id="UP001165960">
    <property type="component" value="Unassembled WGS sequence"/>
</dbReference>
<evidence type="ECO:0000313" key="1">
    <source>
        <dbReference type="EMBL" id="KAJ9055416.1"/>
    </source>
</evidence>
<sequence length="96" mass="10655">MKTESMSNAHPANDENFDYLNSPMKIDTPSGVPYDSNQPMDEANTPKEIDDIETSIAALNQKVHQQILDGDKQWSVPALPRSCPKVSENVKAPEKD</sequence>
<proteinExistence type="predicted"/>
<name>A0ACC2RZJ7_9FUNG</name>
<accession>A0ACC2RZJ7</accession>
<keyword evidence="2" id="KW-1185">Reference proteome</keyword>
<evidence type="ECO:0000313" key="2">
    <source>
        <dbReference type="Proteomes" id="UP001165960"/>
    </source>
</evidence>